<protein>
    <submittedName>
        <fullName evidence="1">Glucoamylase</fullName>
    </submittedName>
</protein>
<keyword evidence="2" id="KW-1185">Reference proteome</keyword>
<dbReference type="HOGENOM" id="CLU_2082316_0_0_6"/>
<dbReference type="AlphaFoldDB" id="A4BLB5"/>
<dbReference type="STRING" id="314278.NB231_14823"/>
<reference evidence="1 2" key="1">
    <citation type="submission" date="2006-02" db="EMBL/GenBank/DDBJ databases">
        <authorList>
            <person name="Waterbury J."/>
            <person name="Ferriera S."/>
            <person name="Johnson J."/>
            <person name="Kravitz S."/>
            <person name="Halpern A."/>
            <person name="Remington K."/>
            <person name="Beeson K."/>
            <person name="Tran B."/>
            <person name="Rogers Y.-H."/>
            <person name="Friedman R."/>
            <person name="Venter J.C."/>
        </authorList>
    </citation>
    <scope>NUCLEOTIDE SEQUENCE [LARGE SCALE GENOMIC DNA]</scope>
    <source>
        <strain evidence="1 2">Nb-231</strain>
    </source>
</reference>
<comment type="caution">
    <text evidence="1">The sequence shown here is derived from an EMBL/GenBank/DDBJ whole genome shotgun (WGS) entry which is preliminary data.</text>
</comment>
<accession>A4BLB5</accession>
<dbReference type="eggNOG" id="COG3387">
    <property type="taxonomic scope" value="Bacteria"/>
</dbReference>
<dbReference type="OrthoDB" id="9806081at2"/>
<dbReference type="EMBL" id="AAOF01000001">
    <property type="protein sequence ID" value="EAR23103.1"/>
    <property type="molecule type" value="Genomic_DNA"/>
</dbReference>
<evidence type="ECO:0000313" key="2">
    <source>
        <dbReference type="Proteomes" id="UP000003374"/>
    </source>
</evidence>
<dbReference type="Proteomes" id="UP000003374">
    <property type="component" value="Unassembled WGS sequence"/>
</dbReference>
<name>A4BLB5_9GAMM</name>
<gene>
    <name evidence="1" type="ORF">NB231_14823</name>
</gene>
<sequence>MYTLAAGCVFDTPPQPGNATRSTRSARATASGVPTTSAAACRRTRILRLKLTAAASIHWSIDGWRTSYDTPTQDSGFGIPFVDLATTELTVGNPVVFTFYWPAADRWEGGDYPLIIE</sequence>
<proteinExistence type="predicted"/>
<organism evidence="1 2">
    <name type="scientific">Nitrococcus mobilis Nb-231</name>
    <dbReference type="NCBI Taxonomy" id="314278"/>
    <lineage>
        <taxon>Bacteria</taxon>
        <taxon>Pseudomonadati</taxon>
        <taxon>Pseudomonadota</taxon>
        <taxon>Gammaproteobacteria</taxon>
        <taxon>Chromatiales</taxon>
        <taxon>Ectothiorhodospiraceae</taxon>
        <taxon>Nitrococcus</taxon>
    </lineage>
</organism>
<evidence type="ECO:0000313" key="1">
    <source>
        <dbReference type="EMBL" id="EAR23103.1"/>
    </source>
</evidence>